<evidence type="ECO:0000259" key="6">
    <source>
        <dbReference type="PROSITE" id="PS51296"/>
    </source>
</evidence>
<organism evidence="7 8">
    <name type="scientific">Arthrobacter hankyongi</name>
    <dbReference type="NCBI Taxonomy" id="2904801"/>
    <lineage>
        <taxon>Bacteria</taxon>
        <taxon>Bacillati</taxon>
        <taxon>Actinomycetota</taxon>
        <taxon>Actinomycetes</taxon>
        <taxon>Micrococcales</taxon>
        <taxon>Micrococcaceae</taxon>
        <taxon>Arthrobacter</taxon>
    </lineage>
</organism>
<dbReference type="InterPro" id="IPR017941">
    <property type="entry name" value="Rieske_2Fe-2S"/>
</dbReference>
<feature type="domain" description="Rieske" evidence="6">
    <location>
        <begin position="27"/>
        <end position="135"/>
    </location>
</feature>
<dbReference type="PANTHER" id="PTHR21266:SF59">
    <property type="entry name" value="BLR4922 PROTEIN"/>
    <property type="match status" value="1"/>
</dbReference>
<evidence type="ECO:0000256" key="1">
    <source>
        <dbReference type="ARBA" id="ARBA00022714"/>
    </source>
</evidence>
<dbReference type="InterPro" id="IPR050584">
    <property type="entry name" value="Cholesterol_7-desaturase"/>
</dbReference>
<dbReference type="RefSeq" id="WP_237818442.1">
    <property type="nucleotide sequence ID" value="NZ_JAKLTQ010000002.1"/>
</dbReference>
<protein>
    <submittedName>
        <fullName evidence="7">Rieske 2Fe-2S domain-containing protein</fullName>
    </submittedName>
</protein>
<evidence type="ECO:0000256" key="3">
    <source>
        <dbReference type="ARBA" id="ARBA00023002"/>
    </source>
</evidence>
<keyword evidence="1" id="KW-0001">2Fe-2S</keyword>
<dbReference type="SUPFAM" id="SSF55961">
    <property type="entry name" value="Bet v1-like"/>
    <property type="match status" value="1"/>
</dbReference>
<keyword evidence="4" id="KW-0408">Iron</keyword>
<evidence type="ECO:0000256" key="2">
    <source>
        <dbReference type="ARBA" id="ARBA00022723"/>
    </source>
</evidence>
<dbReference type="SUPFAM" id="SSF50022">
    <property type="entry name" value="ISP domain"/>
    <property type="match status" value="1"/>
</dbReference>
<reference evidence="7" key="1">
    <citation type="submission" date="2022-01" db="EMBL/GenBank/DDBJ databases">
        <authorList>
            <person name="Jo J.-H."/>
            <person name="Im W.-T."/>
        </authorList>
    </citation>
    <scope>NUCLEOTIDE SEQUENCE</scope>
    <source>
        <strain evidence="7">I2-34</strain>
    </source>
</reference>
<dbReference type="InterPro" id="IPR036922">
    <property type="entry name" value="Rieske_2Fe-2S_sf"/>
</dbReference>
<name>A0ABS9L3W8_9MICC</name>
<keyword evidence="3" id="KW-0560">Oxidoreductase</keyword>
<gene>
    <name evidence="7" type="ORF">LVY72_05350</name>
</gene>
<comment type="caution">
    <text evidence="7">The sequence shown here is derived from an EMBL/GenBank/DDBJ whole genome shotgun (WGS) entry which is preliminary data.</text>
</comment>
<dbReference type="PROSITE" id="PS51296">
    <property type="entry name" value="RIESKE"/>
    <property type="match status" value="1"/>
</dbReference>
<keyword evidence="8" id="KW-1185">Reference proteome</keyword>
<evidence type="ECO:0000256" key="4">
    <source>
        <dbReference type="ARBA" id="ARBA00023004"/>
    </source>
</evidence>
<dbReference type="PANTHER" id="PTHR21266">
    <property type="entry name" value="IRON-SULFUR DOMAIN CONTAINING PROTEIN"/>
    <property type="match status" value="1"/>
</dbReference>
<evidence type="ECO:0000256" key="5">
    <source>
        <dbReference type="ARBA" id="ARBA00023014"/>
    </source>
</evidence>
<evidence type="ECO:0000313" key="8">
    <source>
        <dbReference type="Proteomes" id="UP001165368"/>
    </source>
</evidence>
<dbReference type="Proteomes" id="UP001165368">
    <property type="component" value="Unassembled WGS sequence"/>
</dbReference>
<dbReference type="Gene3D" id="3.90.380.10">
    <property type="entry name" value="Naphthalene 1,2-dioxygenase Alpha Subunit, Chain A, domain 1"/>
    <property type="match status" value="1"/>
</dbReference>
<keyword evidence="2" id="KW-0479">Metal-binding</keyword>
<dbReference type="EMBL" id="JAKLTQ010000002">
    <property type="protein sequence ID" value="MCG2621339.1"/>
    <property type="molecule type" value="Genomic_DNA"/>
</dbReference>
<dbReference type="Gene3D" id="2.102.10.10">
    <property type="entry name" value="Rieske [2Fe-2S] iron-sulphur domain"/>
    <property type="match status" value="1"/>
</dbReference>
<proteinExistence type="predicted"/>
<evidence type="ECO:0000313" key="7">
    <source>
        <dbReference type="EMBL" id="MCG2621339.1"/>
    </source>
</evidence>
<dbReference type="InterPro" id="IPR045623">
    <property type="entry name" value="LigXa_C"/>
</dbReference>
<dbReference type="Pfam" id="PF00355">
    <property type="entry name" value="Rieske"/>
    <property type="match status" value="1"/>
</dbReference>
<sequence length="449" mass="50191">MLRADANETISRIGRGTPMGELFRRFWLPAVLSREVEEPDCPPIRLRILGEDLVAFRDTRGRVGIVAAHCSHRLAPLFFGRNEDCGIRCAYHGWKFDVDGNCLETPNVPSTAPDIRRNVGITAYPTTESGGVVWIYMGPKEFQPGFPALEFAHVPDGHAFAARWLQRTNWSQGLEGEIDSSHISWLHRDFDKNTTKQKSTGAQMTDDAAPHIELRQTDYGLVYGARRSHEGQYLWRVTQFILPMFSLIPRGPGEFVQGGGRAWVPIDDNTTTVFTFGYRVDHPIGEDELNEYYLSGALFPPRMEQGRYELPDGGIIDTWLPVASKENDYLVDREMQRNTNFTGIWGVHDQDRALAENSKSIGGTDPGIVDRSGEHLVSSDRAVVAARRQLINLADAMAKGNEPAVVQSPEKFGVRAISKLTPIESFDEFMETYGNDLLAGNLQPALVDE</sequence>
<keyword evidence="5" id="KW-0411">Iron-sulfur</keyword>
<dbReference type="CDD" id="cd03479">
    <property type="entry name" value="Rieske_RO_Alpha_PhDO_like"/>
    <property type="match status" value="1"/>
</dbReference>
<dbReference type="Pfam" id="PF19301">
    <property type="entry name" value="LigXa_C"/>
    <property type="match status" value="1"/>
</dbReference>
<accession>A0ABS9L3W8</accession>